<dbReference type="Proteomes" id="UP001221142">
    <property type="component" value="Unassembled WGS sequence"/>
</dbReference>
<gene>
    <name evidence="14" type="ORF">FB45DRAFT_909247</name>
</gene>
<protein>
    <submittedName>
        <fullName evidence="14">Cytochrome P450</fullName>
    </submittedName>
</protein>
<keyword evidence="6" id="KW-0812">Transmembrane</keyword>
<evidence type="ECO:0000256" key="6">
    <source>
        <dbReference type="ARBA" id="ARBA00022692"/>
    </source>
</evidence>
<evidence type="ECO:0000256" key="5">
    <source>
        <dbReference type="ARBA" id="ARBA00022617"/>
    </source>
</evidence>
<dbReference type="SUPFAM" id="SSF48264">
    <property type="entry name" value="Cytochrome P450"/>
    <property type="match status" value="1"/>
</dbReference>
<accession>A0AAD7FR28</accession>
<evidence type="ECO:0000256" key="3">
    <source>
        <dbReference type="ARBA" id="ARBA00004721"/>
    </source>
</evidence>
<evidence type="ECO:0000256" key="11">
    <source>
        <dbReference type="ARBA" id="ARBA00023033"/>
    </source>
</evidence>
<dbReference type="InterPro" id="IPR050121">
    <property type="entry name" value="Cytochrome_P450_monoxygenase"/>
</dbReference>
<keyword evidence="12" id="KW-0472">Membrane</keyword>
<evidence type="ECO:0000256" key="10">
    <source>
        <dbReference type="ARBA" id="ARBA00023004"/>
    </source>
</evidence>
<name>A0AAD7FR28_9AGAR</name>
<comment type="similarity">
    <text evidence="4">Belongs to the cytochrome P450 family.</text>
</comment>
<keyword evidence="5 13" id="KW-0349">Heme</keyword>
<dbReference type="GO" id="GO:0004497">
    <property type="term" value="F:monooxygenase activity"/>
    <property type="evidence" value="ECO:0007669"/>
    <property type="project" value="UniProtKB-KW"/>
</dbReference>
<organism evidence="14 15">
    <name type="scientific">Roridomyces roridus</name>
    <dbReference type="NCBI Taxonomy" id="1738132"/>
    <lineage>
        <taxon>Eukaryota</taxon>
        <taxon>Fungi</taxon>
        <taxon>Dikarya</taxon>
        <taxon>Basidiomycota</taxon>
        <taxon>Agaricomycotina</taxon>
        <taxon>Agaricomycetes</taxon>
        <taxon>Agaricomycetidae</taxon>
        <taxon>Agaricales</taxon>
        <taxon>Marasmiineae</taxon>
        <taxon>Mycenaceae</taxon>
        <taxon>Roridomyces</taxon>
    </lineage>
</organism>
<comment type="pathway">
    <text evidence="3">Secondary metabolite biosynthesis; terpenoid biosynthesis.</text>
</comment>
<dbReference type="InterPro" id="IPR001128">
    <property type="entry name" value="Cyt_P450"/>
</dbReference>
<evidence type="ECO:0000256" key="1">
    <source>
        <dbReference type="ARBA" id="ARBA00001971"/>
    </source>
</evidence>
<keyword evidence="10 13" id="KW-0408">Iron</keyword>
<sequence length="586" mass="64882">MEFLTASSPEGDFGNQLKSLRVLLWSICPIPVPSESKARATSPFCSLILRVERIYLLHRTMNHSALGLLAVFALIARAAFSKFRVRDDVPRLPGPSSTIASWIWGHELLVFQHAATQMYSIWARSFGGLFRIKAALFHPDIIVATDHAAVQHIFAKSDVYVKSPAFRPPIKNLLGEGLVWAEGQDWYHQRKMLSPAFSADSIKEMTPAIHECAERLETRLTNLLLLDISRSKNGTNLNIVQYISACTLDIIGIVGLSHSFAAQSARPGDMHSDAAQICASWDSHVNTGLKPLAFLAPLVVRAIPAVARVPLPLMQSQGVVKTIVRRIGRKILEREAQKEDSDHAPAKDILSILLRARRAGKDESLLSDEQILNNISTFTMVGHETTAGSLAFTLWELARNPAIQDRLREEILSCGRDLSHDDIQKLEFLDAIVKEGLRLHPASPQTERIALQDDIVPLSSSIAGIGDTFRLRKGQVIHIPFRTMNTNAEVWGPSADVFDPTRWLQARRDPASLPHGWSGILTFCDGPRNCLGWRLAVLEFKIILATLVRSIVFSETGVRVEAKISPTLQAVVHGKAGVLPLYLRLV</sequence>
<dbReference type="PRINTS" id="PR00463">
    <property type="entry name" value="EP450I"/>
</dbReference>
<dbReference type="PANTHER" id="PTHR24305">
    <property type="entry name" value="CYTOCHROME P450"/>
    <property type="match status" value="1"/>
</dbReference>
<dbReference type="InterPro" id="IPR002401">
    <property type="entry name" value="Cyt_P450_E_grp-I"/>
</dbReference>
<keyword evidence="8" id="KW-1133">Transmembrane helix</keyword>
<evidence type="ECO:0000313" key="14">
    <source>
        <dbReference type="EMBL" id="KAJ7634583.1"/>
    </source>
</evidence>
<dbReference type="GO" id="GO:0016020">
    <property type="term" value="C:membrane"/>
    <property type="evidence" value="ECO:0007669"/>
    <property type="project" value="UniProtKB-SubCell"/>
</dbReference>
<evidence type="ECO:0000313" key="15">
    <source>
        <dbReference type="Proteomes" id="UP001221142"/>
    </source>
</evidence>
<dbReference type="Pfam" id="PF00067">
    <property type="entry name" value="p450"/>
    <property type="match status" value="1"/>
</dbReference>
<dbReference type="PANTHER" id="PTHR24305:SF166">
    <property type="entry name" value="CYTOCHROME P450 12A4, MITOCHONDRIAL-RELATED"/>
    <property type="match status" value="1"/>
</dbReference>
<dbReference type="GO" id="GO:0005506">
    <property type="term" value="F:iron ion binding"/>
    <property type="evidence" value="ECO:0007669"/>
    <property type="project" value="InterPro"/>
</dbReference>
<proteinExistence type="inferred from homology"/>
<dbReference type="GO" id="GO:0016705">
    <property type="term" value="F:oxidoreductase activity, acting on paired donors, with incorporation or reduction of molecular oxygen"/>
    <property type="evidence" value="ECO:0007669"/>
    <property type="project" value="InterPro"/>
</dbReference>
<comment type="cofactor">
    <cofactor evidence="1 13">
        <name>heme</name>
        <dbReference type="ChEBI" id="CHEBI:30413"/>
    </cofactor>
</comment>
<evidence type="ECO:0000256" key="4">
    <source>
        <dbReference type="ARBA" id="ARBA00010617"/>
    </source>
</evidence>
<feature type="binding site" description="axial binding residue" evidence="13">
    <location>
        <position position="530"/>
    </location>
    <ligand>
        <name>heme</name>
        <dbReference type="ChEBI" id="CHEBI:30413"/>
    </ligand>
    <ligandPart>
        <name>Fe</name>
        <dbReference type="ChEBI" id="CHEBI:18248"/>
    </ligandPart>
</feature>
<keyword evidence="9" id="KW-0560">Oxidoreductase</keyword>
<evidence type="ECO:0000256" key="9">
    <source>
        <dbReference type="ARBA" id="ARBA00023002"/>
    </source>
</evidence>
<evidence type="ECO:0000256" key="7">
    <source>
        <dbReference type="ARBA" id="ARBA00022723"/>
    </source>
</evidence>
<dbReference type="GO" id="GO:0020037">
    <property type="term" value="F:heme binding"/>
    <property type="evidence" value="ECO:0007669"/>
    <property type="project" value="InterPro"/>
</dbReference>
<dbReference type="EMBL" id="JARKIF010000007">
    <property type="protein sequence ID" value="KAJ7634583.1"/>
    <property type="molecule type" value="Genomic_DNA"/>
</dbReference>
<keyword evidence="15" id="KW-1185">Reference proteome</keyword>
<keyword evidence="7 13" id="KW-0479">Metal-binding</keyword>
<dbReference type="InterPro" id="IPR036396">
    <property type="entry name" value="Cyt_P450_sf"/>
</dbReference>
<reference evidence="14" key="1">
    <citation type="submission" date="2023-03" db="EMBL/GenBank/DDBJ databases">
        <title>Massive genome expansion in bonnet fungi (Mycena s.s.) driven by repeated elements and novel gene families across ecological guilds.</title>
        <authorList>
            <consortium name="Lawrence Berkeley National Laboratory"/>
            <person name="Harder C.B."/>
            <person name="Miyauchi S."/>
            <person name="Viragh M."/>
            <person name="Kuo A."/>
            <person name="Thoen E."/>
            <person name="Andreopoulos B."/>
            <person name="Lu D."/>
            <person name="Skrede I."/>
            <person name="Drula E."/>
            <person name="Henrissat B."/>
            <person name="Morin E."/>
            <person name="Kohler A."/>
            <person name="Barry K."/>
            <person name="LaButti K."/>
            <person name="Morin E."/>
            <person name="Salamov A."/>
            <person name="Lipzen A."/>
            <person name="Mereny Z."/>
            <person name="Hegedus B."/>
            <person name="Baldrian P."/>
            <person name="Stursova M."/>
            <person name="Weitz H."/>
            <person name="Taylor A."/>
            <person name="Grigoriev I.V."/>
            <person name="Nagy L.G."/>
            <person name="Martin F."/>
            <person name="Kauserud H."/>
        </authorList>
    </citation>
    <scope>NUCLEOTIDE SEQUENCE</scope>
    <source>
        <strain evidence="14">9284</strain>
    </source>
</reference>
<evidence type="ECO:0000256" key="2">
    <source>
        <dbReference type="ARBA" id="ARBA00004370"/>
    </source>
</evidence>
<dbReference type="AlphaFoldDB" id="A0AAD7FR28"/>
<evidence type="ECO:0000256" key="13">
    <source>
        <dbReference type="PIRSR" id="PIRSR602401-1"/>
    </source>
</evidence>
<comment type="subcellular location">
    <subcellularLocation>
        <location evidence="2">Membrane</location>
    </subcellularLocation>
</comment>
<evidence type="ECO:0000256" key="12">
    <source>
        <dbReference type="ARBA" id="ARBA00023136"/>
    </source>
</evidence>
<keyword evidence="11" id="KW-0503">Monooxygenase</keyword>
<dbReference type="PRINTS" id="PR00385">
    <property type="entry name" value="P450"/>
</dbReference>
<evidence type="ECO:0000256" key="8">
    <source>
        <dbReference type="ARBA" id="ARBA00022989"/>
    </source>
</evidence>
<dbReference type="Gene3D" id="1.10.630.10">
    <property type="entry name" value="Cytochrome P450"/>
    <property type="match status" value="1"/>
</dbReference>
<comment type="caution">
    <text evidence="14">The sequence shown here is derived from an EMBL/GenBank/DDBJ whole genome shotgun (WGS) entry which is preliminary data.</text>
</comment>